<keyword evidence="3" id="KW-0472">Membrane</keyword>
<feature type="transmembrane region" description="Helical" evidence="3">
    <location>
        <begin position="136"/>
        <end position="158"/>
    </location>
</feature>
<evidence type="ECO:0000256" key="1">
    <source>
        <dbReference type="ARBA" id="ARBA00022737"/>
    </source>
</evidence>
<gene>
    <name evidence="4" type="ORF">BaRGS_00033100</name>
</gene>
<evidence type="ECO:0000313" key="4">
    <source>
        <dbReference type="EMBL" id="KAK7475674.1"/>
    </source>
</evidence>
<keyword evidence="5" id="KW-1185">Reference proteome</keyword>
<keyword evidence="3" id="KW-1133">Transmembrane helix</keyword>
<feature type="region of interest" description="Disordered" evidence="2">
    <location>
        <begin position="341"/>
        <end position="388"/>
    </location>
</feature>
<dbReference type="EMBL" id="JACVVK020000398">
    <property type="protein sequence ID" value="KAK7475674.1"/>
    <property type="molecule type" value="Genomic_DNA"/>
</dbReference>
<dbReference type="PANTHER" id="PTHR10582:SF28">
    <property type="entry name" value="NANCHUNG, ISOFORM B"/>
    <property type="match status" value="1"/>
</dbReference>
<comment type="caution">
    <text evidence="4">The sequence shown here is derived from an EMBL/GenBank/DDBJ whole genome shotgun (WGS) entry which is preliminary data.</text>
</comment>
<evidence type="ECO:0000256" key="2">
    <source>
        <dbReference type="SAM" id="MobiDB-lite"/>
    </source>
</evidence>
<evidence type="ECO:0000256" key="3">
    <source>
        <dbReference type="SAM" id="Phobius"/>
    </source>
</evidence>
<feature type="compositionally biased region" description="Polar residues" evidence="2">
    <location>
        <begin position="345"/>
        <end position="357"/>
    </location>
</feature>
<feature type="transmembrane region" description="Helical" evidence="3">
    <location>
        <begin position="210"/>
        <end position="230"/>
    </location>
</feature>
<evidence type="ECO:0008006" key="6">
    <source>
        <dbReference type="Google" id="ProtNLM"/>
    </source>
</evidence>
<keyword evidence="1" id="KW-0677">Repeat</keyword>
<proteinExistence type="predicted"/>
<dbReference type="AlphaFoldDB" id="A0ABD0JLG3"/>
<name>A0ABD0JLG3_9CAEN</name>
<organism evidence="4 5">
    <name type="scientific">Batillaria attramentaria</name>
    <dbReference type="NCBI Taxonomy" id="370345"/>
    <lineage>
        <taxon>Eukaryota</taxon>
        <taxon>Metazoa</taxon>
        <taxon>Spiralia</taxon>
        <taxon>Lophotrochozoa</taxon>
        <taxon>Mollusca</taxon>
        <taxon>Gastropoda</taxon>
        <taxon>Caenogastropoda</taxon>
        <taxon>Sorbeoconcha</taxon>
        <taxon>Cerithioidea</taxon>
        <taxon>Batillariidae</taxon>
        <taxon>Batillaria</taxon>
    </lineage>
</organism>
<accession>A0ABD0JLG3</accession>
<feature type="transmembrane region" description="Helical" evidence="3">
    <location>
        <begin position="76"/>
        <end position="96"/>
    </location>
</feature>
<dbReference type="InterPro" id="IPR024862">
    <property type="entry name" value="TRPV"/>
</dbReference>
<sequence>MYDHVLKKEVQLFWIYSNVAATGYPLEHIDTISPDKGHTNSKSALNLIVYGEEEGHVTMMDSLIVKLLEDKFYRRFFLFFVYCAMFVTAMVLRPGVDLCAVQQDTSSLRGCSQTGPTHNRTTDHCYLMRFYRDEDIARLTFEVCVLAGALMYVFLAVVEILYQGLSKFFTKLRNAPSMALLLLGCVLVFVMFIARLTCEHDKVIHEFEDVVGVLAILCTVPYFLFFCRGIRQVAFFIPFRKTDNSVFNNWLDSIMGMFSMSVGQHDLSESFEDLSPPFLQISKLLFVVYMVMVTLLLINMLIAMMGNTYTIVNTTENVWFRQWARIVLMIEESISPGSRLGMRRQYSQPGQNAQYASKNAKRPGDYHADKASKNAQRTSTAGHDADNADDDEKRIYVVRRHLETTREKEELMRLRIENRRPQLTTCV</sequence>
<evidence type="ECO:0000313" key="5">
    <source>
        <dbReference type="Proteomes" id="UP001519460"/>
    </source>
</evidence>
<dbReference type="Proteomes" id="UP001519460">
    <property type="component" value="Unassembled WGS sequence"/>
</dbReference>
<protein>
    <recommendedName>
        <fullName evidence="6">Ion transport domain-containing protein</fullName>
    </recommendedName>
</protein>
<dbReference type="PANTHER" id="PTHR10582">
    <property type="entry name" value="TRANSIENT RECEPTOR POTENTIAL ION CHANNEL PROTEIN"/>
    <property type="match status" value="1"/>
</dbReference>
<feature type="transmembrane region" description="Helical" evidence="3">
    <location>
        <begin position="179"/>
        <end position="198"/>
    </location>
</feature>
<feature type="compositionally biased region" description="Basic and acidic residues" evidence="2">
    <location>
        <begin position="362"/>
        <end position="372"/>
    </location>
</feature>
<reference evidence="4 5" key="1">
    <citation type="journal article" date="2023" name="Sci. Data">
        <title>Genome assembly of the Korean intertidal mud-creeper Batillaria attramentaria.</title>
        <authorList>
            <person name="Patra A.K."/>
            <person name="Ho P.T."/>
            <person name="Jun S."/>
            <person name="Lee S.J."/>
            <person name="Kim Y."/>
            <person name="Won Y.J."/>
        </authorList>
    </citation>
    <scope>NUCLEOTIDE SEQUENCE [LARGE SCALE GENOMIC DNA]</scope>
    <source>
        <strain evidence="4">Wonlab-2016</strain>
    </source>
</reference>
<keyword evidence="3" id="KW-0812">Transmembrane</keyword>
<feature type="transmembrane region" description="Helical" evidence="3">
    <location>
        <begin position="284"/>
        <end position="305"/>
    </location>
</feature>